<dbReference type="Pfam" id="PF00389">
    <property type="entry name" value="2-Hacid_dh"/>
    <property type="match status" value="1"/>
</dbReference>
<keyword evidence="2 3" id="KW-0560">Oxidoreductase</keyword>
<dbReference type="EMBL" id="JBHSOZ010000003">
    <property type="protein sequence ID" value="MFC5711970.1"/>
    <property type="molecule type" value="Genomic_DNA"/>
</dbReference>
<feature type="domain" description="D-isomer specific 2-hydroxyacid dehydrogenase NAD-binding" evidence="5">
    <location>
        <begin position="104"/>
        <end position="283"/>
    </location>
</feature>
<protein>
    <submittedName>
        <fullName evidence="6">2-hydroxyacid dehydrogenase</fullName>
        <ecNumber evidence="6">1.1.1.-</ecNumber>
    </submittedName>
</protein>
<evidence type="ECO:0000259" key="4">
    <source>
        <dbReference type="Pfam" id="PF00389"/>
    </source>
</evidence>
<dbReference type="SUPFAM" id="SSF52283">
    <property type="entry name" value="Formate/glycerate dehydrogenase catalytic domain-like"/>
    <property type="match status" value="1"/>
</dbReference>
<dbReference type="Gene3D" id="3.40.50.720">
    <property type="entry name" value="NAD(P)-binding Rossmann-like Domain"/>
    <property type="match status" value="2"/>
</dbReference>
<dbReference type="Proteomes" id="UP001596142">
    <property type="component" value="Unassembled WGS sequence"/>
</dbReference>
<evidence type="ECO:0000256" key="1">
    <source>
        <dbReference type="ARBA" id="ARBA00005854"/>
    </source>
</evidence>
<dbReference type="Pfam" id="PF02826">
    <property type="entry name" value="2-Hacid_dh_C"/>
    <property type="match status" value="1"/>
</dbReference>
<proteinExistence type="inferred from homology"/>
<dbReference type="InterPro" id="IPR006140">
    <property type="entry name" value="D-isomer_DH_NAD-bd"/>
</dbReference>
<gene>
    <name evidence="6" type="ORF">ACFPU1_04205</name>
</gene>
<dbReference type="SUPFAM" id="SSF51735">
    <property type="entry name" value="NAD(P)-binding Rossmann-fold domains"/>
    <property type="match status" value="1"/>
</dbReference>
<dbReference type="CDD" id="cd05301">
    <property type="entry name" value="GDH"/>
    <property type="match status" value="1"/>
</dbReference>
<reference evidence="7" key="1">
    <citation type="journal article" date="2019" name="Int. J. Syst. Evol. Microbiol.">
        <title>The Global Catalogue of Microorganisms (GCM) 10K type strain sequencing project: providing services to taxonomists for standard genome sequencing and annotation.</title>
        <authorList>
            <consortium name="The Broad Institute Genomics Platform"/>
            <consortium name="The Broad Institute Genome Sequencing Center for Infectious Disease"/>
            <person name="Wu L."/>
            <person name="Ma J."/>
        </authorList>
    </citation>
    <scope>NUCLEOTIDE SEQUENCE [LARGE SCALE GENOMIC DNA]</scope>
    <source>
        <strain evidence="7">CECT 7184</strain>
    </source>
</reference>
<dbReference type="PANTHER" id="PTHR10996">
    <property type="entry name" value="2-HYDROXYACID DEHYDROGENASE-RELATED"/>
    <property type="match status" value="1"/>
</dbReference>
<comment type="similarity">
    <text evidence="1 3">Belongs to the D-isomer specific 2-hydroxyacid dehydrogenase family.</text>
</comment>
<dbReference type="GO" id="GO:0016491">
    <property type="term" value="F:oxidoreductase activity"/>
    <property type="evidence" value="ECO:0007669"/>
    <property type="project" value="UniProtKB-KW"/>
</dbReference>
<evidence type="ECO:0000313" key="6">
    <source>
        <dbReference type="EMBL" id="MFC5711970.1"/>
    </source>
</evidence>
<dbReference type="EC" id="1.1.1.-" evidence="6"/>
<keyword evidence="7" id="KW-1185">Reference proteome</keyword>
<evidence type="ECO:0000259" key="5">
    <source>
        <dbReference type="Pfam" id="PF02826"/>
    </source>
</evidence>
<sequence length="319" mass="35634">MKPKVIVYNRIPEDLMEKLSSFCDAYQCSPESEEFFHHLPTAKGMIGSGYTIDENLLDKAPELKIVSNVSVGYNNLNIEELTKRGIMATNTPDVLTETTADTIFGLLLATARRMPELDRYVKAGKWEASITEELFGNDVHHKTLGMIGMGRIGAAVAERAHFGFKMNILYHNRTRKPSMENRLDASYVSLDHLLQNSDFVCVMVPLTPETANLIGEREFKLMKKSAIFINGSRGKVVKEEDLIKALEDKEILAAGLDVYREEPIDPESPLLRMDHCVTLPHIGSATAETRYKMAELAVENLIQGLQGNKPPSLINDVIV</sequence>
<evidence type="ECO:0000313" key="7">
    <source>
        <dbReference type="Proteomes" id="UP001596142"/>
    </source>
</evidence>
<dbReference type="InterPro" id="IPR050223">
    <property type="entry name" value="D-isomer_2-hydroxyacid_DH"/>
</dbReference>
<dbReference type="InterPro" id="IPR006139">
    <property type="entry name" value="D-isomer_2_OHA_DH_cat_dom"/>
</dbReference>
<comment type="caution">
    <text evidence="6">The sequence shown here is derived from an EMBL/GenBank/DDBJ whole genome shotgun (WGS) entry which is preliminary data.</text>
</comment>
<accession>A0ABW0YHY6</accession>
<feature type="domain" description="D-isomer specific 2-hydroxyacid dehydrogenase catalytic" evidence="4">
    <location>
        <begin position="5"/>
        <end position="315"/>
    </location>
</feature>
<name>A0ABW0YHY6_9BACI</name>
<dbReference type="RefSeq" id="WP_385938956.1">
    <property type="nucleotide sequence ID" value="NZ_JBHSOZ010000003.1"/>
</dbReference>
<dbReference type="PANTHER" id="PTHR10996:SF283">
    <property type="entry name" value="GLYOXYLATE_HYDROXYPYRUVATE REDUCTASE B"/>
    <property type="match status" value="1"/>
</dbReference>
<evidence type="ECO:0000256" key="3">
    <source>
        <dbReference type="RuleBase" id="RU003719"/>
    </source>
</evidence>
<evidence type="ECO:0000256" key="2">
    <source>
        <dbReference type="ARBA" id="ARBA00023002"/>
    </source>
</evidence>
<dbReference type="InterPro" id="IPR036291">
    <property type="entry name" value="NAD(P)-bd_dom_sf"/>
</dbReference>
<organism evidence="6 7">
    <name type="scientific">Thalassorhabdus alkalitolerans</name>
    <dbReference type="NCBI Taxonomy" id="2282697"/>
    <lineage>
        <taxon>Bacteria</taxon>
        <taxon>Bacillati</taxon>
        <taxon>Bacillota</taxon>
        <taxon>Bacilli</taxon>
        <taxon>Bacillales</taxon>
        <taxon>Bacillaceae</taxon>
        <taxon>Thalassorhabdus</taxon>
    </lineage>
</organism>